<protein>
    <submittedName>
        <fullName evidence="1">AAA family ATPase</fullName>
    </submittedName>
</protein>
<dbReference type="AlphaFoldDB" id="A0A6G8S6J0"/>
<dbReference type="InterPro" id="IPR027417">
    <property type="entry name" value="P-loop_NTPase"/>
</dbReference>
<dbReference type="PANTHER" id="PTHR37816:SF1">
    <property type="entry name" value="TOXIN"/>
    <property type="match status" value="1"/>
</dbReference>
<organism evidence="1 2">
    <name type="scientific">Acinetobacter lanii</name>
    <dbReference type="NCBI Taxonomy" id="2715163"/>
    <lineage>
        <taxon>Bacteria</taxon>
        <taxon>Pseudomonadati</taxon>
        <taxon>Pseudomonadota</taxon>
        <taxon>Gammaproteobacteria</taxon>
        <taxon>Moraxellales</taxon>
        <taxon>Moraxellaceae</taxon>
        <taxon>Acinetobacter</taxon>
    </lineage>
</organism>
<evidence type="ECO:0000313" key="2">
    <source>
        <dbReference type="Proteomes" id="UP000501939"/>
    </source>
</evidence>
<dbReference type="InterPro" id="IPR052922">
    <property type="entry name" value="Cytidylate_Kinase-2"/>
</dbReference>
<keyword evidence="2" id="KW-1185">Reference proteome</keyword>
<dbReference type="PANTHER" id="PTHR37816">
    <property type="entry name" value="YALI0E33011P"/>
    <property type="match status" value="1"/>
</dbReference>
<sequence>MKRINVVGTSASGKSTFSKALAQQLNLSYIELDDLFWLDDWQESSDQAFFKKLQQKIDQASDGYVIDGNYTRTKHIKWKDIDTIIWLDLPFHVNVYRAVKRAIYRAVSKQKLWNSSNNQETFKKLFSRESIILWMMKTHRKNRKQYLEMMQSNEWSHIHWIRLRSVNDIHHFLEKYHKPK</sequence>
<accession>A0A6G8S6J0</accession>
<gene>
    <name evidence="1" type="ORF">G8D99_12640</name>
</gene>
<proteinExistence type="predicted"/>
<dbReference type="Gene3D" id="3.40.50.300">
    <property type="entry name" value="P-loop containing nucleotide triphosphate hydrolases"/>
    <property type="match status" value="1"/>
</dbReference>
<dbReference type="Pfam" id="PF13238">
    <property type="entry name" value="AAA_18"/>
    <property type="match status" value="1"/>
</dbReference>
<name>A0A6G8S6J0_9GAMM</name>
<dbReference type="SUPFAM" id="SSF52540">
    <property type="entry name" value="P-loop containing nucleoside triphosphate hydrolases"/>
    <property type="match status" value="1"/>
</dbReference>
<evidence type="ECO:0000313" key="1">
    <source>
        <dbReference type="EMBL" id="QIO09767.1"/>
    </source>
</evidence>
<reference evidence="1 2" key="1">
    <citation type="submission" date="2020-03" db="EMBL/GenBank/DDBJ databases">
        <authorList>
            <person name="Zhu W."/>
        </authorList>
    </citation>
    <scope>NUCLEOTIDE SEQUENCE [LARGE SCALE GENOMIC DNA]</scope>
    <source>
        <strain evidence="1 2">185</strain>
    </source>
</reference>
<dbReference type="RefSeq" id="WP_166326469.1">
    <property type="nucleotide sequence ID" value="NZ_CP049916.1"/>
</dbReference>
<dbReference type="Proteomes" id="UP000501939">
    <property type="component" value="Chromosome"/>
</dbReference>
<dbReference type="EMBL" id="CP049916">
    <property type="protein sequence ID" value="QIO09767.1"/>
    <property type="molecule type" value="Genomic_DNA"/>
</dbReference>
<dbReference type="KEGG" id="alj:G8D99_12640"/>